<evidence type="ECO:0000256" key="5">
    <source>
        <dbReference type="ARBA" id="ARBA00005458"/>
    </source>
</evidence>
<comment type="similarity">
    <text evidence="5">Belongs to the TAM41 family.</text>
</comment>
<dbReference type="GO" id="GO:0005743">
    <property type="term" value="C:mitochondrial inner membrane"/>
    <property type="evidence" value="ECO:0007669"/>
    <property type="project" value="UniProtKB-SubCell"/>
</dbReference>
<keyword evidence="14" id="KW-0496">Mitochondrion</keyword>
<evidence type="ECO:0000256" key="12">
    <source>
        <dbReference type="ARBA" id="ARBA00022842"/>
    </source>
</evidence>
<evidence type="ECO:0000256" key="8">
    <source>
        <dbReference type="ARBA" id="ARBA00022516"/>
    </source>
</evidence>
<evidence type="ECO:0000256" key="16">
    <source>
        <dbReference type="ARBA" id="ARBA00023209"/>
    </source>
</evidence>
<evidence type="ECO:0000256" key="13">
    <source>
        <dbReference type="ARBA" id="ARBA00023098"/>
    </source>
</evidence>
<protein>
    <recommendedName>
        <fullName evidence="7">Phosphatidate cytidylyltransferase, mitochondrial</fullName>
        <ecNumber evidence="6">2.7.7.41</ecNumber>
    </recommendedName>
    <alternativeName>
        <fullName evidence="18">CDP-diacylglycerol synthase</fullName>
    </alternativeName>
</protein>
<comment type="pathway">
    <text evidence="4">Lipid metabolism.</text>
</comment>
<gene>
    <name evidence="19" type="primary">SUVC07G2840</name>
    <name evidence="19" type="ORF">SUVC_07G2840</name>
</gene>
<dbReference type="GO" id="GO:0016024">
    <property type="term" value="P:CDP-diacylglycerol biosynthetic process"/>
    <property type="evidence" value="ECO:0007669"/>
    <property type="project" value="TreeGrafter"/>
</dbReference>
<dbReference type="EMBL" id="OX365918">
    <property type="protein sequence ID" value="CAI4062744.1"/>
    <property type="molecule type" value="Genomic_DNA"/>
</dbReference>
<dbReference type="PANTHER" id="PTHR13619:SF0">
    <property type="entry name" value="PHOSPHATIDATE CYTIDYLYLTRANSFERASE, MITOCHONDRIAL"/>
    <property type="match status" value="1"/>
</dbReference>
<keyword evidence="15" id="KW-0472">Membrane</keyword>
<evidence type="ECO:0000256" key="4">
    <source>
        <dbReference type="ARBA" id="ARBA00005189"/>
    </source>
</evidence>
<dbReference type="GO" id="GO:0032049">
    <property type="term" value="P:cardiolipin biosynthetic process"/>
    <property type="evidence" value="ECO:0007669"/>
    <property type="project" value="InterPro"/>
</dbReference>
<comment type="cofactor">
    <cofactor evidence="1">
        <name>Mg(2+)</name>
        <dbReference type="ChEBI" id="CHEBI:18420"/>
    </cofactor>
</comment>
<keyword evidence="9" id="KW-0808">Transferase</keyword>
<keyword evidence="16" id="KW-0594">Phospholipid biosynthesis</keyword>
<evidence type="ECO:0000256" key="10">
    <source>
        <dbReference type="ARBA" id="ARBA00022695"/>
    </source>
</evidence>
<keyword evidence="13" id="KW-0443">Lipid metabolism</keyword>
<reference evidence="19" key="1">
    <citation type="submission" date="2022-10" db="EMBL/GenBank/DDBJ databases">
        <authorList>
            <person name="Byrne P K."/>
        </authorList>
    </citation>
    <scope>NUCLEOTIDE SEQUENCE</scope>
    <source>
        <strain evidence="19">CBS7001</strain>
    </source>
</reference>
<keyword evidence="17" id="KW-1208">Phospholipid metabolism</keyword>
<dbReference type="EC" id="2.7.7.41" evidence="6"/>
<evidence type="ECO:0000256" key="18">
    <source>
        <dbReference type="ARBA" id="ARBA00029893"/>
    </source>
</evidence>
<comment type="pathway">
    <text evidence="3">Phospholipid metabolism; CDP-diacylglycerol biosynthesis; CDP-diacylglycerol from sn-glycerol 3-phosphate: step 3/3.</text>
</comment>
<dbReference type="Proteomes" id="UP001162090">
    <property type="component" value="Chromosome 7"/>
</dbReference>
<evidence type="ECO:0000256" key="9">
    <source>
        <dbReference type="ARBA" id="ARBA00022679"/>
    </source>
</evidence>
<dbReference type="AlphaFoldDB" id="A0AA35JHW8"/>
<evidence type="ECO:0000256" key="2">
    <source>
        <dbReference type="ARBA" id="ARBA00004443"/>
    </source>
</evidence>
<dbReference type="PIRSF" id="PIRSF028840">
    <property type="entry name" value="Mmp37"/>
    <property type="match status" value="1"/>
</dbReference>
<evidence type="ECO:0000256" key="17">
    <source>
        <dbReference type="ARBA" id="ARBA00023264"/>
    </source>
</evidence>
<keyword evidence="8" id="KW-0444">Lipid biosynthesis</keyword>
<evidence type="ECO:0000313" key="20">
    <source>
        <dbReference type="Proteomes" id="UP001162090"/>
    </source>
</evidence>
<evidence type="ECO:0000256" key="3">
    <source>
        <dbReference type="ARBA" id="ARBA00005119"/>
    </source>
</evidence>
<name>A0AA35JHW8_SACUV</name>
<organism evidence="19 20">
    <name type="scientific">Saccharomyces uvarum</name>
    <name type="common">Yeast</name>
    <name type="synonym">Saccharomyces bayanus var. uvarum</name>
    <dbReference type="NCBI Taxonomy" id="230603"/>
    <lineage>
        <taxon>Eukaryota</taxon>
        <taxon>Fungi</taxon>
        <taxon>Dikarya</taxon>
        <taxon>Ascomycota</taxon>
        <taxon>Saccharomycotina</taxon>
        <taxon>Saccharomycetes</taxon>
        <taxon>Saccharomycetales</taxon>
        <taxon>Saccharomycetaceae</taxon>
        <taxon>Saccharomyces</taxon>
    </lineage>
</organism>
<evidence type="ECO:0000256" key="7">
    <source>
        <dbReference type="ARBA" id="ARBA00018337"/>
    </source>
</evidence>
<keyword evidence="11" id="KW-0999">Mitochondrion inner membrane</keyword>
<evidence type="ECO:0000256" key="6">
    <source>
        <dbReference type="ARBA" id="ARBA00012487"/>
    </source>
</evidence>
<evidence type="ECO:0000313" key="19">
    <source>
        <dbReference type="EMBL" id="CAI4062744.1"/>
    </source>
</evidence>
<evidence type="ECO:0000256" key="11">
    <source>
        <dbReference type="ARBA" id="ARBA00022792"/>
    </source>
</evidence>
<sequence>MFRVSENRLSLLLKGQTTHASVLKRLLSTRIKEEKTPLEDAGIISNRTIYEKQNLHIEGTTKDNDLELLEKGIRKSDEMTSNFTNYMYRFNRLPPNYGSNQLITIDKELQRELHGVMASFKAPCRFAFGYGSGVFEQAGYSKTDSKPQIDIILGVTHPSHFHSINMRQNPHHYSSLKYFGSEFVSKFQQIGAGVYFNPFANINGHDVKYGVVSMETLLKDVATWNTFYIAGRLQKPVKILKNDLRVQYWNQLNLKAAATLAKHYTLEKNDNKFDEFQFYKEITALSYAGDIRYKLGGENPDKVNNIVTKNFERFQMYYKPIYKEVVLNDSFYLPKGFTLKNTQRLLLSRISKSSALQTIKGVFTAGVTKSVKYAWAKKMKSMKRN</sequence>
<proteinExistence type="inferred from homology"/>
<evidence type="ECO:0000256" key="14">
    <source>
        <dbReference type="ARBA" id="ARBA00023128"/>
    </source>
</evidence>
<accession>A0AA35JHW8</accession>
<evidence type="ECO:0000256" key="15">
    <source>
        <dbReference type="ARBA" id="ARBA00023136"/>
    </source>
</evidence>
<evidence type="ECO:0000256" key="1">
    <source>
        <dbReference type="ARBA" id="ARBA00001946"/>
    </source>
</evidence>
<dbReference type="PANTHER" id="PTHR13619">
    <property type="entry name" value="PHOSPHATIDATE CYTIDYLYLTRANSFERASE, MITOCHONDRIAL"/>
    <property type="match status" value="1"/>
</dbReference>
<dbReference type="InterPro" id="IPR015222">
    <property type="entry name" value="Tam41"/>
</dbReference>
<keyword evidence="10" id="KW-0548">Nucleotidyltransferase</keyword>
<comment type="subcellular location">
    <subcellularLocation>
        <location evidence="2">Mitochondrion inner membrane</location>
        <topology evidence="2">Peripheral membrane protein</topology>
        <orientation evidence="2">Matrix side</orientation>
    </subcellularLocation>
</comment>
<dbReference type="GO" id="GO:0004605">
    <property type="term" value="F:phosphatidate cytidylyltransferase activity"/>
    <property type="evidence" value="ECO:0007669"/>
    <property type="project" value="UniProtKB-EC"/>
</dbReference>
<keyword evidence="12" id="KW-0460">Magnesium</keyword>
<dbReference type="Pfam" id="PF09139">
    <property type="entry name" value="Tam41_Mmp37"/>
    <property type="match status" value="2"/>
</dbReference>